<dbReference type="OrthoDB" id="9789463at2"/>
<proteinExistence type="inferred from homology"/>
<comment type="similarity">
    <text evidence="5">Belongs to the FlgH family.</text>
</comment>
<dbReference type="Proteomes" id="UP000514411">
    <property type="component" value="Chromosome"/>
</dbReference>
<feature type="chain" id="PRO_5039872816" evidence="13">
    <location>
        <begin position="17"/>
        <end position="187"/>
    </location>
</feature>
<evidence type="ECO:0000256" key="2">
    <source>
        <dbReference type="ARBA" id="ARBA00004117"/>
    </source>
</evidence>
<keyword evidence="14" id="KW-0282">Flagellum</keyword>
<keyword evidence="8" id="KW-0472">Membrane</keyword>
<evidence type="ECO:0000256" key="4">
    <source>
        <dbReference type="ARBA" id="ARBA00004635"/>
    </source>
</evidence>
<dbReference type="Pfam" id="PF02107">
    <property type="entry name" value="FlgH"/>
    <property type="match status" value="1"/>
</dbReference>
<dbReference type="AlphaFoldDB" id="A0A7U7D5N2"/>
<keyword evidence="7 13" id="KW-0732">Signal</keyword>
<evidence type="ECO:0000256" key="7">
    <source>
        <dbReference type="ARBA" id="ARBA00022729"/>
    </source>
</evidence>
<evidence type="ECO:0000256" key="1">
    <source>
        <dbReference type="ARBA" id="ARBA00002591"/>
    </source>
</evidence>
<dbReference type="GO" id="GO:0009279">
    <property type="term" value="C:cell outer membrane"/>
    <property type="evidence" value="ECO:0007669"/>
    <property type="project" value="UniProtKB-SubCell"/>
</dbReference>
<gene>
    <name evidence="15" type="ORF">XSP_000171</name>
    <name evidence="14" type="ORF">XSP_000172</name>
</gene>
<evidence type="ECO:0000256" key="5">
    <source>
        <dbReference type="ARBA" id="ARBA00006929"/>
    </source>
</evidence>
<evidence type="ECO:0000313" key="16">
    <source>
        <dbReference type="Proteomes" id="UP000514411"/>
    </source>
</evidence>
<evidence type="ECO:0000256" key="9">
    <source>
        <dbReference type="ARBA" id="ARBA00023139"/>
    </source>
</evidence>
<dbReference type="PANTHER" id="PTHR34933">
    <property type="entry name" value="FLAGELLAR L-RING PROTEIN"/>
    <property type="match status" value="1"/>
</dbReference>
<dbReference type="GO" id="GO:0003774">
    <property type="term" value="F:cytoskeletal motor activity"/>
    <property type="evidence" value="ECO:0007669"/>
    <property type="project" value="InterPro"/>
</dbReference>
<sequence>MLAALLSATASQCAFAQESLINSNTYRGIAADRRAYRVGDVLTVNVLEAARARSGAATDAGSDVRLSGTAGNNAYRGSFDAGLSAAAKGSAETSRVGELRTQLSVQVKDVLSDGSLVVEGEQSLLINKEDQRITLSGIVRPDDILADNTVWSHRLANARVEFNGKGVVAESQRQSVAYRLLKWLRVL</sequence>
<dbReference type="GO" id="GO:0009427">
    <property type="term" value="C:bacterial-type flagellum basal body, distal rod, L ring"/>
    <property type="evidence" value="ECO:0007669"/>
    <property type="project" value="InterPro"/>
</dbReference>
<protein>
    <submittedName>
        <fullName evidence="14">Flagellar basal body L-ring protein FlgH</fullName>
    </submittedName>
</protein>
<keyword evidence="9" id="KW-0564">Palmitate</keyword>
<keyword evidence="11" id="KW-0998">Cell outer membrane</keyword>
<dbReference type="EMBL" id="LR861807">
    <property type="protein sequence ID" value="CAD1786220.1"/>
    <property type="molecule type" value="Genomic_DNA"/>
</dbReference>
<name>A0A7U7D5N2_XANCJ</name>
<evidence type="ECO:0000313" key="15">
    <source>
        <dbReference type="EMBL" id="CAD1786220.1"/>
    </source>
</evidence>
<keyword evidence="10" id="KW-0975">Bacterial flagellum</keyword>
<evidence type="ECO:0000256" key="8">
    <source>
        <dbReference type="ARBA" id="ARBA00023136"/>
    </source>
</evidence>
<evidence type="ECO:0000313" key="14">
    <source>
        <dbReference type="EMBL" id="CAD0309946.1"/>
    </source>
</evidence>
<keyword evidence="14" id="KW-0966">Cell projection</keyword>
<organism evidence="14">
    <name type="scientific">Xanthomonas campestris pv. juglandis</name>
    <name type="common">Xanthomonas arboricola pv. juglandis</name>
    <dbReference type="NCBI Taxonomy" id="195709"/>
    <lineage>
        <taxon>Bacteria</taxon>
        <taxon>Pseudomonadati</taxon>
        <taxon>Pseudomonadota</taxon>
        <taxon>Gammaproteobacteria</taxon>
        <taxon>Lysobacterales</taxon>
        <taxon>Lysobacteraceae</taxon>
        <taxon>Xanthomonas</taxon>
    </lineage>
</organism>
<evidence type="ECO:0000256" key="11">
    <source>
        <dbReference type="ARBA" id="ARBA00023237"/>
    </source>
</evidence>
<dbReference type="RefSeq" id="WP_047130229.1">
    <property type="nucleotide sequence ID" value="NZ_CP012251.1"/>
</dbReference>
<keyword evidence="12" id="KW-0449">Lipoprotein</keyword>
<accession>A0A7U7D5N2</accession>
<dbReference type="EMBL" id="LR824643">
    <property type="protein sequence ID" value="CAD0309946.1"/>
    <property type="molecule type" value="Genomic_DNA"/>
</dbReference>
<evidence type="ECO:0000256" key="3">
    <source>
        <dbReference type="ARBA" id="ARBA00004442"/>
    </source>
</evidence>
<evidence type="ECO:0000256" key="6">
    <source>
        <dbReference type="ARBA" id="ARBA00011439"/>
    </source>
</evidence>
<dbReference type="PANTHER" id="PTHR34933:SF1">
    <property type="entry name" value="FLAGELLAR L-RING PROTEIN"/>
    <property type="match status" value="1"/>
</dbReference>
<comment type="subcellular location">
    <subcellularLocation>
        <location evidence="2">Bacterial flagellum basal body</location>
    </subcellularLocation>
    <subcellularLocation>
        <location evidence="3">Cell outer membrane</location>
    </subcellularLocation>
    <subcellularLocation>
        <location evidence="4">Membrane</location>
        <topology evidence="4">Lipid-anchor</topology>
    </subcellularLocation>
</comment>
<dbReference type="InterPro" id="IPR000527">
    <property type="entry name" value="Flag_Lring"/>
</dbReference>
<feature type="signal peptide" evidence="13">
    <location>
        <begin position="1"/>
        <end position="16"/>
    </location>
</feature>
<comment type="function">
    <text evidence="1">Assembles around the rod to form the L-ring and probably protects the motor/basal body from shearing forces during rotation.</text>
</comment>
<evidence type="ECO:0000256" key="12">
    <source>
        <dbReference type="ARBA" id="ARBA00023288"/>
    </source>
</evidence>
<reference evidence="14 16" key="1">
    <citation type="submission" date="2020-07" db="EMBL/GenBank/DDBJ databases">
        <authorList>
            <person name="Teixeira M."/>
        </authorList>
    </citation>
    <scope>NUCLEOTIDE SEQUENCE</scope>
    <source>
        <strain evidence="15">3</strain>
        <strain evidence="14">Xanthomonas arboricola pv. juglandis CPBF 427</strain>
    </source>
</reference>
<evidence type="ECO:0000256" key="10">
    <source>
        <dbReference type="ARBA" id="ARBA00023143"/>
    </source>
</evidence>
<dbReference type="GO" id="GO:0071973">
    <property type="term" value="P:bacterial-type flagellum-dependent cell motility"/>
    <property type="evidence" value="ECO:0007669"/>
    <property type="project" value="InterPro"/>
</dbReference>
<comment type="subunit">
    <text evidence="6">The basal body constitutes a major portion of the flagellar organelle and consists of four rings (L,P,S, and M) mounted on a central rod.</text>
</comment>
<evidence type="ECO:0000256" key="13">
    <source>
        <dbReference type="SAM" id="SignalP"/>
    </source>
</evidence>
<dbReference type="PRINTS" id="PR01008">
    <property type="entry name" value="FLGLRINGFLGH"/>
</dbReference>
<keyword evidence="14" id="KW-0969">Cilium</keyword>